<evidence type="ECO:0000256" key="1">
    <source>
        <dbReference type="SAM" id="Phobius"/>
    </source>
</evidence>
<comment type="caution">
    <text evidence="3">The sequence shown here is derived from an EMBL/GenBank/DDBJ whole genome shotgun (WGS) entry which is preliminary data.</text>
</comment>
<feature type="domain" description="Glycosyltransferase 2-like" evidence="2">
    <location>
        <begin position="12"/>
        <end position="166"/>
    </location>
</feature>
<dbReference type="OrthoDB" id="9801954at2"/>
<keyword evidence="1" id="KW-1133">Transmembrane helix</keyword>
<dbReference type="PANTHER" id="PTHR43685">
    <property type="entry name" value="GLYCOSYLTRANSFERASE"/>
    <property type="match status" value="1"/>
</dbReference>
<accession>A0A3N7HJ61</accession>
<reference evidence="3 4" key="2">
    <citation type="submission" date="2018-12" db="EMBL/GenBank/DDBJ databases">
        <title>Rhizobacter gummiphilus sp. nov., a rubber-degrading bacterium isolated from the soil of a botanical garden in Japan.</title>
        <authorList>
            <person name="Shunsuke S.S."/>
        </authorList>
    </citation>
    <scope>NUCLEOTIDE SEQUENCE [LARGE SCALE GENOMIC DNA]</scope>
    <source>
        <strain evidence="3 4">S-16</strain>
    </source>
</reference>
<keyword evidence="3" id="KW-0808">Transferase</keyword>
<protein>
    <submittedName>
        <fullName evidence="3">Glycosyltransferase</fullName>
    </submittedName>
</protein>
<sequence length="336" mass="37534">MSSVMPGLPMVSVVISVKNRATMLWDCFVGLGSQSYPRERFEVVVIDNCSSEDLGPVMARARDELGLDIVTRRTAEDRGPAPARNIGVSMARGEIIAFTDSDCRPTPEWMALGAAEFANPKIALVSGPVLPKPEQTATLTSKMSFVTTVEHPTFPTANLFVRKSVFLEHGGFDESLSFRDPFDRATECADTDLAWRIIKAGHERRFLSGAVMQHEIEQQGVWFWMLEGTRLFLVPELVRRHPELRAQLLTAGLFFYPPALLIYVAIALVVAAALIKPWLLWLIPALLLARGIQRTRSINPIELARFCGRTLLHMPRMLVMSLSLLYGSIRFRSLVL</sequence>
<dbReference type="CDD" id="cd00761">
    <property type="entry name" value="Glyco_tranf_GTA_type"/>
    <property type="match status" value="1"/>
</dbReference>
<dbReference type="SUPFAM" id="SSF53448">
    <property type="entry name" value="Nucleotide-diphospho-sugar transferases"/>
    <property type="match status" value="1"/>
</dbReference>
<evidence type="ECO:0000259" key="2">
    <source>
        <dbReference type="Pfam" id="PF00535"/>
    </source>
</evidence>
<keyword evidence="1" id="KW-0812">Transmembrane</keyword>
<proteinExistence type="predicted"/>
<dbReference type="InterPro" id="IPR001173">
    <property type="entry name" value="Glyco_trans_2-like"/>
</dbReference>
<dbReference type="AlphaFoldDB" id="A0A3N7HJ61"/>
<dbReference type="InterPro" id="IPR050834">
    <property type="entry name" value="Glycosyltransf_2"/>
</dbReference>
<reference evidence="3 4" key="1">
    <citation type="submission" date="2018-08" db="EMBL/GenBank/DDBJ databases">
        <authorList>
            <person name="Khan S.A."/>
            <person name="Jeon C.O."/>
            <person name="Chun B.H."/>
            <person name="Jeong S.E."/>
        </authorList>
    </citation>
    <scope>NUCLEOTIDE SEQUENCE [LARGE SCALE GENOMIC DNA]</scope>
    <source>
        <strain evidence="3 4">S-16</strain>
    </source>
</reference>
<keyword evidence="1" id="KW-0472">Membrane</keyword>
<name>A0A3N7HJ61_9BURK</name>
<dbReference type="PANTHER" id="PTHR43685:SF2">
    <property type="entry name" value="GLYCOSYLTRANSFERASE 2-LIKE DOMAIN-CONTAINING PROTEIN"/>
    <property type="match status" value="1"/>
</dbReference>
<gene>
    <name evidence="3" type="ORF">DZC73_24075</name>
</gene>
<dbReference type="GO" id="GO:0016740">
    <property type="term" value="F:transferase activity"/>
    <property type="evidence" value="ECO:0007669"/>
    <property type="project" value="UniProtKB-KW"/>
</dbReference>
<dbReference type="Proteomes" id="UP000267464">
    <property type="component" value="Unassembled WGS sequence"/>
</dbReference>
<organism evidence="3 4">
    <name type="scientific">Piscinibacter terrae</name>
    <dbReference type="NCBI Taxonomy" id="2496871"/>
    <lineage>
        <taxon>Bacteria</taxon>
        <taxon>Pseudomonadati</taxon>
        <taxon>Pseudomonadota</taxon>
        <taxon>Betaproteobacteria</taxon>
        <taxon>Burkholderiales</taxon>
        <taxon>Sphaerotilaceae</taxon>
        <taxon>Piscinibacter</taxon>
    </lineage>
</organism>
<evidence type="ECO:0000313" key="3">
    <source>
        <dbReference type="EMBL" id="RQP22090.1"/>
    </source>
</evidence>
<dbReference type="Gene3D" id="3.90.550.10">
    <property type="entry name" value="Spore Coat Polysaccharide Biosynthesis Protein SpsA, Chain A"/>
    <property type="match status" value="1"/>
</dbReference>
<evidence type="ECO:0000313" key="4">
    <source>
        <dbReference type="Proteomes" id="UP000267464"/>
    </source>
</evidence>
<dbReference type="EMBL" id="QUSW01000008">
    <property type="protein sequence ID" value="RQP22090.1"/>
    <property type="molecule type" value="Genomic_DNA"/>
</dbReference>
<keyword evidence="4" id="KW-1185">Reference proteome</keyword>
<dbReference type="Pfam" id="PF00535">
    <property type="entry name" value="Glycos_transf_2"/>
    <property type="match status" value="1"/>
</dbReference>
<dbReference type="InterPro" id="IPR029044">
    <property type="entry name" value="Nucleotide-diphossugar_trans"/>
</dbReference>
<feature type="transmembrane region" description="Helical" evidence="1">
    <location>
        <begin position="260"/>
        <end position="289"/>
    </location>
</feature>